<dbReference type="PRINTS" id="PR00992">
    <property type="entry name" value="ALARACEMASE"/>
</dbReference>
<dbReference type="InterPro" id="IPR020622">
    <property type="entry name" value="Ala_racemase_pyridoxalP-BS"/>
</dbReference>
<dbReference type="SMART" id="SM01005">
    <property type="entry name" value="Ala_racemase_C"/>
    <property type="match status" value="1"/>
</dbReference>
<feature type="transmembrane region" description="Helical" evidence="5">
    <location>
        <begin position="43"/>
        <end position="62"/>
    </location>
</feature>
<feature type="transmembrane region" description="Helical" evidence="5">
    <location>
        <begin position="145"/>
        <end position="166"/>
    </location>
</feature>
<dbReference type="RefSeq" id="WP_028529022.1">
    <property type="nucleotide sequence ID" value="NZ_CABLBR010000018.1"/>
</dbReference>
<dbReference type="InterPro" id="IPR001608">
    <property type="entry name" value="Ala_racemase_N"/>
</dbReference>
<dbReference type="HAMAP" id="MF_01201">
    <property type="entry name" value="Ala_racemase"/>
    <property type="match status" value="1"/>
</dbReference>
<dbReference type="SUPFAM" id="SSF50621">
    <property type="entry name" value="Alanine racemase C-terminal domain-like"/>
    <property type="match status" value="1"/>
</dbReference>
<dbReference type="InterPro" id="IPR029066">
    <property type="entry name" value="PLP-binding_barrel"/>
</dbReference>
<dbReference type="InterPro" id="IPR011079">
    <property type="entry name" value="Ala_racemase_C"/>
</dbReference>
<feature type="transmembrane region" description="Helical" evidence="5">
    <location>
        <begin position="217"/>
        <end position="238"/>
    </location>
</feature>
<feature type="transmembrane region" description="Helical" evidence="5">
    <location>
        <begin position="307"/>
        <end position="329"/>
    </location>
</feature>
<dbReference type="PANTHER" id="PTHR30511">
    <property type="entry name" value="ALANINE RACEMASE"/>
    <property type="match status" value="1"/>
</dbReference>
<evidence type="ECO:0000313" key="7">
    <source>
        <dbReference type="EMBL" id="UWP61430.1"/>
    </source>
</evidence>
<dbReference type="Pfam" id="PF00842">
    <property type="entry name" value="Ala_racemase_C"/>
    <property type="match status" value="1"/>
</dbReference>
<dbReference type="EMBL" id="CP102290">
    <property type="protein sequence ID" value="UWP61430.1"/>
    <property type="molecule type" value="Genomic_DNA"/>
</dbReference>
<keyword evidence="3 4" id="KW-0413">Isomerase</keyword>
<organism evidence="7 8">
    <name type="scientific">Ruminococcus gauvreauii</name>
    <dbReference type="NCBI Taxonomy" id="438033"/>
    <lineage>
        <taxon>Bacteria</taxon>
        <taxon>Bacillati</taxon>
        <taxon>Bacillota</taxon>
        <taxon>Clostridia</taxon>
        <taxon>Eubacteriales</taxon>
        <taxon>Oscillospiraceae</taxon>
        <taxon>Ruminococcus</taxon>
    </lineage>
</organism>
<feature type="transmembrane region" description="Helical" evidence="5">
    <location>
        <begin position="74"/>
        <end position="98"/>
    </location>
</feature>
<proteinExistence type="inferred from homology"/>
<evidence type="ECO:0000256" key="5">
    <source>
        <dbReference type="SAM" id="Phobius"/>
    </source>
</evidence>
<name>A0ABY5VPD2_9FIRM</name>
<evidence type="ECO:0000259" key="6">
    <source>
        <dbReference type="SMART" id="SM01005"/>
    </source>
</evidence>
<protein>
    <recommendedName>
        <fullName evidence="4">Alanine racemase</fullName>
        <ecNumber evidence="4">5.1.1.1</ecNumber>
    </recommendedName>
</protein>
<feature type="transmembrane region" description="Helical" evidence="5">
    <location>
        <begin position="118"/>
        <end position="138"/>
    </location>
</feature>
<feature type="binding site" evidence="4">
    <location>
        <position position="653"/>
    </location>
    <ligand>
        <name>substrate</name>
    </ligand>
</feature>
<feature type="modified residue" description="N6-(pyridoxal phosphate)lysine" evidence="4">
    <location>
        <position position="377"/>
    </location>
</feature>
<evidence type="ECO:0000313" key="8">
    <source>
        <dbReference type="Proteomes" id="UP001060164"/>
    </source>
</evidence>
<dbReference type="InterPro" id="IPR000821">
    <property type="entry name" value="Ala_racemase"/>
</dbReference>
<feature type="active site" description="Proton acceptor; specific for D-alanine" evidence="4">
    <location>
        <position position="377"/>
    </location>
</feature>
<gene>
    <name evidence="7" type="primary">vanT</name>
    <name evidence="7" type="ORF">NQ502_15015</name>
</gene>
<dbReference type="NCBIfam" id="NF033131">
    <property type="entry name" value="vanT-G-Cterm"/>
    <property type="match status" value="1"/>
</dbReference>
<dbReference type="SUPFAM" id="SSF51419">
    <property type="entry name" value="PLP-binding barrel"/>
    <property type="match status" value="1"/>
</dbReference>
<keyword evidence="5" id="KW-0812">Transmembrane</keyword>
<evidence type="ECO:0000256" key="4">
    <source>
        <dbReference type="HAMAP-Rule" id="MF_01201"/>
    </source>
</evidence>
<keyword evidence="5" id="KW-0472">Membrane</keyword>
<dbReference type="Gene3D" id="3.20.20.10">
    <property type="entry name" value="Alanine racemase"/>
    <property type="match status" value="1"/>
</dbReference>
<evidence type="ECO:0000256" key="1">
    <source>
        <dbReference type="ARBA" id="ARBA00001933"/>
    </source>
</evidence>
<feature type="domain" description="Alanine racemase C-terminal" evidence="6">
    <location>
        <begin position="583"/>
        <end position="709"/>
    </location>
</feature>
<dbReference type="PANTHER" id="PTHR30511:SF0">
    <property type="entry name" value="ALANINE RACEMASE, CATABOLIC-RELATED"/>
    <property type="match status" value="1"/>
</dbReference>
<dbReference type="Pfam" id="PF01168">
    <property type="entry name" value="Ala_racemase_N"/>
    <property type="match status" value="1"/>
</dbReference>
<dbReference type="Pfam" id="PF01757">
    <property type="entry name" value="Acyl_transf_3"/>
    <property type="match status" value="1"/>
</dbReference>
<accession>A0ABY5VPD2</accession>
<feature type="transmembrane region" description="Helical" evidence="5">
    <location>
        <begin position="186"/>
        <end position="205"/>
    </location>
</feature>
<dbReference type="NCBIfam" id="TIGR00492">
    <property type="entry name" value="alr"/>
    <property type="match status" value="1"/>
</dbReference>
<dbReference type="InterPro" id="IPR002656">
    <property type="entry name" value="Acyl_transf_3_dom"/>
</dbReference>
<keyword evidence="8" id="KW-1185">Reference proteome</keyword>
<dbReference type="EC" id="5.1.1.1" evidence="4"/>
<feature type="transmembrane region" description="Helical" evidence="5">
    <location>
        <begin position="12"/>
        <end position="31"/>
    </location>
</feature>
<dbReference type="Gene3D" id="2.40.37.10">
    <property type="entry name" value="Lyase, Ornithine Decarboxylase, Chain A, domain 1"/>
    <property type="match status" value="1"/>
</dbReference>
<dbReference type="InterPro" id="IPR009006">
    <property type="entry name" value="Ala_racemase/Decarboxylase_C"/>
</dbReference>
<comment type="cofactor">
    <cofactor evidence="1 4">
        <name>pyridoxal 5'-phosphate</name>
        <dbReference type="ChEBI" id="CHEBI:597326"/>
    </cofactor>
</comment>
<evidence type="ECO:0000256" key="3">
    <source>
        <dbReference type="ARBA" id="ARBA00023235"/>
    </source>
</evidence>
<dbReference type="PROSITE" id="PS00395">
    <property type="entry name" value="ALANINE_RACEMASE"/>
    <property type="match status" value="1"/>
</dbReference>
<dbReference type="Proteomes" id="UP001060164">
    <property type="component" value="Chromosome"/>
</dbReference>
<feature type="active site" description="Proton acceptor; specific for L-alanine" evidence="4">
    <location>
        <position position="604"/>
    </location>
</feature>
<comment type="catalytic activity">
    <reaction evidence="4">
        <text>L-alanine = D-alanine</text>
        <dbReference type="Rhea" id="RHEA:20249"/>
        <dbReference type="ChEBI" id="CHEBI:57416"/>
        <dbReference type="ChEBI" id="CHEBI:57972"/>
        <dbReference type="EC" id="5.1.1.1"/>
    </reaction>
</comment>
<feature type="binding site" evidence="4">
    <location>
        <position position="471"/>
    </location>
    <ligand>
        <name>substrate</name>
    </ligand>
</feature>
<feature type="transmembrane region" description="Helical" evidence="5">
    <location>
        <begin position="244"/>
        <end position="263"/>
    </location>
</feature>
<reference evidence="7" key="1">
    <citation type="journal article" date="2022" name="Cell">
        <title>Design, construction, and in vivo augmentation of a complex gut microbiome.</title>
        <authorList>
            <person name="Cheng A.G."/>
            <person name="Ho P.Y."/>
            <person name="Aranda-Diaz A."/>
            <person name="Jain S."/>
            <person name="Yu F.B."/>
            <person name="Meng X."/>
            <person name="Wang M."/>
            <person name="Iakiviak M."/>
            <person name="Nagashima K."/>
            <person name="Zhao A."/>
            <person name="Murugkar P."/>
            <person name="Patil A."/>
            <person name="Atabakhsh K."/>
            <person name="Weakley A."/>
            <person name="Yan J."/>
            <person name="Brumbaugh A.R."/>
            <person name="Higginbottom S."/>
            <person name="Dimas A."/>
            <person name="Shiver A.L."/>
            <person name="Deutschbauer A."/>
            <person name="Neff N."/>
            <person name="Sonnenburg J.L."/>
            <person name="Huang K.C."/>
            <person name="Fischbach M.A."/>
        </authorList>
    </citation>
    <scope>NUCLEOTIDE SEQUENCE</scope>
    <source>
        <strain evidence="7">DSM 19829</strain>
    </source>
</reference>
<feature type="transmembrane region" description="Helical" evidence="5">
    <location>
        <begin position="275"/>
        <end position="295"/>
    </location>
</feature>
<comment type="function">
    <text evidence="4">Catalyzes the interconversion of L-alanine and D-alanine. May also act on other amino acids.</text>
</comment>
<comment type="pathway">
    <text evidence="4">Amino-acid biosynthesis; D-alanine biosynthesis; D-alanine from L-alanine: step 1/1.</text>
</comment>
<keyword evidence="2 4" id="KW-0663">Pyridoxal phosphate</keyword>
<sequence>MSRDRGYRGIDYARLAAAILVVAIHTSPLASFGHTGDFILTRIFARTAVPFFFMTSGFFLISSYNRNAEKLVSFVRKTAVIYGCAILFYLPLNIYNGYFNMKHLLPNIVKDLVFDGTLYHLWYLPAAVIGAAAAWTLVKKLGMKRALAVTVLLYTVGLFGDSYYGATEKIPLFWSFYSGIFEISDYTRNGIFFAPVFFVMGGIIAEQTVRISLRTCIAGTAVSLFLMLAEGMSLHYFQMQRHDSMYVMLLPVMYFLFTALTFWRGKRLEGISDFALLLYLVHPMMIVVVRLFAGLTGLHKLLVENSLIHFLAVCAVSVAGSAAVAIVWSRWKKQRRKLRRVRADRAWIEVDLNNLKHNARTLSKAMPPGCRLMAVVKANAYGHGAFETAVCLEQIGVTSFAVATIDEGIALRRWGIRGDILILGFTDPSRAKELHRYRLIQTLIDAPYAKRLARQGYIIRSHIKIDTGMHRLGFGVNERSEILRTVRSRNLNVCGIYTHLCAADSLLEDDVKFTRRQTEVFFELLEWLKEQEVTIPDIHIQSSYGLLNYPELGCSYVRAGISLYGVLSAPDDTTRLQPDLRPVLSLRSQVVLIREIKAGEHVGYGRMYEAVRDSRIAILPIGYADGIPRNLSCGKGEVLIRGCRVPIAGRVSMDQLAVDITDIPDAAVGDVATLIGRDGQEELLAADAAARSGSITNELLSRITEIVVIRTQT</sequence>
<comment type="similarity">
    <text evidence="4">Belongs to the alanine racemase family.</text>
</comment>
<evidence type="ECO:0000256" key="2">
    <source>
        <dbReference type="ARBA" id="ARBA00022898"/>
    </source>
</evidence>
<keyword evidence="5" id="KW-1133">Transmembrane helix</keyword>